<gene>
    <name evidence="1" type="ORF">ABRZ04_04480</name>
</gene>
<name>A0AB39D2C9_9BURK</name>
<dbReference type="EMBL" id="CP158254">
    <property type="protein sequence ID" value="XDJ48325.1"/>
    <property type="molecule type" value="Genomic_DNA"/>
</dbReference>
<sequence length="57" mass="6204">MDLLRSGPVDLSRAMVRDVLEAIHKYDGTVPFALAVGVLEMCKAQLIEDAAAEDEDD</sequence>
<evidence type="ECO:0000313" key="1">
    <source>
        <dbReference type="EMBL" id="XDJ48325.1"/>
    </source>
</evidence>
<proteinExistence type="predicted"/>
<accession>A0AB39D2C9</accession>
<dbReference type="AlphaFoldDB" id="A0AB39D2C9"/>
<protein>
    <submittedName>
        <fullName evidence="1">Uncharacterized protein</fullName>
    </submittedName>
</protein>
<dbReference type="RefSeq" id="WP_368640477.1">
    <property type="nucleotide sequence ID" value="NZ_CP158254.1"/>
</dbReference>
<organism evidence="1">
    <name type="scientific">Castellaniella ginsengisoli</name>
    <dbReference type="NCBI Taxonomy" id="546114"/>
    <lineage>
        <taxon>Bacteria</taxon>
        <taxon>Pseudomonadati</taxon>
        <taxon>Pseudomonadota</taxon>
        <taxon>Betaproteobacteria</taxon>
        <taxon>Burkholderiales</taxon>
        <taxon>Alcaligenaceae</taxon>
        <taxon>Castellaniella</taxon>
    </lineage>
</organism>
<reference evidence="1" key="1">
    <citation type="submission" date="2024-05" db="EMBL/GenBank/DDBJ databases">
        <authorList>
            <person name="Luo Y.-C."/>
            <person name="Nicholds J."/>
            <person name="Mortimer T."/>
            <person name="Maboni G."/>
        </authorList>
    </citation>
    <scope>NUCLEOTIDE SEQUENCE</scope>
    <source>
        <strain evidence="1">151836</strain>
    </source>
</reference>